<evidence type="ECO:0000313" key="1">
    <source>
        <dbReference type="EMBL" id="RHC48484.1"/>
    </source>
</evidence>
<protein>
    <submittedName>
        <fullName evidence="1">Uncharacterized protein</fullName>
    </submittedName>
</protein>
<comment type="caution">
    <text evidence="1">The sequence shown here is derived from an EMBL/GenBank/DDBJ whole genome shotgun (WGS) entry which is preliminary data.</text>
</comment>
<dbReference type="RefSeq" id="WP_119205826.1">
    <property type="nucleotide sequence ID" value="NZ_JADMVR010000005.1"/>
</dbReference>
<dbReference type="EMBL" id="QSHZ01000047">
    <property type="protein sequence ID" value="RHC48484.1"/>
    <property type="molecule type" value="Genomic_DNA"/>
</dbReference>
<proteinExistence type="predicted"/>
<name>A0A414AIR4_9FIRM</name>
<gene>
    <name evidence="1" type="ORF">DW839_28580</name>
</gene>
<reference evidence="1 2" key="1">
    <citation type="submission" date="2018-08" db="EMBL/GenBank/DDBJ databases">
        <title>A genome reference for cultivated species of the human gut microbiota.</title>
        <authorList>
            <person name="Zou Y."/>
            <person name="Xue W."/>
            <person name="Luo G."/>
        </authorList>
    </citation>
    <scope>NUCLEOTIDE SEQUENCE [LARGE SCALE GENOMIC DNA]</scope>
    <source>
        <strain evidence="1 2">AM35-14</strain>
    </source>
</reference>
<dbReference type="Proteomes" id="UP000283975">
    <property type="component" value="Unassembled WGS sequence"/>
</dbReference>
<evidence type="ECO:0000313" key="2">
    <source>
        <dbReference type="Proteomes" id="UP000283975"/>
    </source>
</evidence>
<accession>A0A414AIR4</accession>
<organism evidence="1 2">
    <name type="scientific">Enterocloster bolteae</name>
    <dbReference type="NCBI Taxonomy" id="208479"/>
    <lineage>
        <taxon>Bacteria</taxon>
        <taxon>Bacillati</taxon>
        <taxon>Bacillota</taxon>
        <taxon>Clostridia</taxon>
        <taxon>Lachnospirales</taxon>
        <taxon>Lachnospiraceae</taxon>
        <taxon>Enterocloster</taxon>
    </lineage>
</organism>
<sequence length="189" mass="21965">MGQILKIEYDMEDMVLGIKEAVKEELKPEIAEEIREEIKSEIKSEIMNKVKEQIPEDTSVWLKDIMKEIYDTEIIRVGGGWNEDDKEYTLREYVIEQIKDRIVNNDCGSKKSYSSTSFNEWFRDKCVDTDIQKVIDREIKTIRDDVNSKVKSMFDSSTKQMLSEAVLNVLMANDTYKKIESNIGSIASK</sequence>
<dbReference type="AlphaFoldDB" id="A0A414AIR4"/>